<dbReference type="Proteomes" id="UP000824469">
    <property type="component" value="Unassembled WGS sequence"/>
</dbReference>
<evidence type="ECO:0000313" key="6">
    <source>
        <dbReference type="Proteomes" id="UP000824469"/>
    </source>
</evidence>
<comment type="similarity">
    <text evidence="1">Belongs to the cytochrome P450 family.</text>
</comment>
<dbReference type="PANTHER" id="PTHR24296">
    <property type="entry name" value="CYTOCHROME P450"/>
    <property type="match status" value="1"/>
</dbReference>
<dbReference type="OMA" id="MHIDIKH"/>
<evidence type="ECO:0000256" key="3">
    <source>
        <dbReference type="ARBA" id="ARBA00023002"/>
    </source>
</evidence>
<reference evidence="5 6" key="1">
    <citation type="journal article" date="2021" name="Nat. Plants">
        <title>The Taxus genome provides insights into paclitaxel biosynthesis.</title>
        <authorList>
            <person name="Xiong X."/>
            <person name="Gou J."/>
            <person name="Liao Q."/>
            <person name="Li Y."/>
            <person name="Zhou Q."/>
            <person name="Bi G."/>
            <person name="Li C."/>
            <person name="Du R."/>
            <person name="Wang X."/>
            <person name="Sun T."/>
            <person name="Guo L."/>
            <person name="Liang H."/>
            <person name="Lu P."/>
            <person name="Wu Y."/>
            <person name="Zhang Z."/>
            <person name="Ro D.K."/>
            <person name="Shang Y."/>
            <person name="Huang S."/>
            <person name="Yan J."/>
        </authorList>
    </citation>
    <scope>NUCLEOTIDE SEQUENCE [LARGE SCALE GENOMIC DNA]</scope>
    <source>
        <strain evidence="5">Ta-2019</strain>
    </source>
</reference>
<evidence type="ECO:0000256" key="1">
    <source>
        <dbReference type="ARBA" id="ARBA00010617"/>
    </source>
</evidence>
<comment type="caution">
    <text evidence="5">The sequence shown here is derived from an EMBL/GenBank/DDBJ whole genome shotgun (WGS) entry which is preliminary data.</text>
</comment>
<dbReference type="AlphaFoldDB" id="A0AA38F7N8"/>
<keyword evidence="6" id="KW-1185">Reference proteome</keyword>
<proteinExistence type="inferred from homology"/>
<dbReference type="InterPro" id="IPR036396">
    <property type="entry name" value="Cyt_P450_sf"/>
</dbReference>
<gene>
    <name evidence="5" type="ORF">KI387_042975</name>
</gene>
<feature type="non-terminal residue" evidence="5">
    <location>
        <position position="77"/>
    </location>
</feature>
<protein>
    <submittedName>
        <fullName evidence="5">Uncharacterized protein</fullName>
    </submittedName>
</protein>
<dbReference type="EMBL" id="JAHRHJ020003380">
    <property type="protein sequence ID" value="KAH9291836.1"/>
    <property type="molecule type" value="Genomic_DNA"/>
</dbReference>
<sequence>MKLYLPFQNDSKYVVEDDFLPDDTFLTKASWVTYHPYAMGRIEIIWGADCMEFKPDRWMEDDVFFLQSPFKFVMFQF</sequence>
<evidence type="ECO:0000256" key="4">
    <source>
        <dbReference type="ARBA" id="ARBA00023004"/>
    </source>
</evidence>
<organism evidence="5 6">
    <name type="scientific">Taxus chinensis</name>
    <name type="common">Chinese yew</name>
    <name type="synonym">Taxus wallichiana var. chinensis</name>
    <dbReference type="NCBI Taxonomy" id="29808"/>
    <lineage>
        <taxon>Eukaryota</taxon>
        <taxon>Viridiplantae</taxon>
        <taxon>Streptophyta</taxon>
        <taxon>Embryophyta</taxon>
        <taxon>Tracheophyta</taxon>
        <taxon>Spermatophyta</taxon>
        <taxon>Pinopsida</taxon>
        <taxon>Pinidae</taxon>
        <taxon>Conifers II</taxon>
        <taxon>Cupressales</taxon>
        <taxon>Taxaceae</taxon>
        <taxon>Taxus</taxon>
    </lineage>
</organism>
<dbReference type="GO" id="GO:0004497">
    <property type="term" value="F:monooxygenase activity"/>
    <property type="evidence" value="ECO:0007669"/>
    <property type="project" value="InterPro"/>
</dbReference>
<keyword evidence="3" id="KW-0560">Oxidoreductase</keyword>
<dbReference type="SUPFAM" id="SSF48264">
    <property type="entry name" value="Cytochrome P450"/>
    <property type="match status" value="1"/>
</dbReference>
<evidence type="ECO:0000313" key="5">
    <source>
        <dbReference type="EMBL" id="KAH9291836.1"/>
    </source>
</evidence>
<dbReference type="GO" id="GO:0016705">
    <property type="term" value="F:oxidoreductase activity, acting on paired donors, with incorporation or reduction of molecular oxygen"/>
    <property type="evidence" value="ECO:0007669"/>
    <property type="project" value="InterPro"/>
</dbReference>
<dbReference type="Gene3D" id="1.10.630.10">
    <property type="entry name" value="Cytochrome P450"/>
    <property type="match status" value="1"/>
</dbReference>
<keyword evidence="2" id="KW-0479">Metal-binding</keyword>
<keyword evidence="4" id="KW-0408">Iron</keyword>
<accession>A0AA38F7N8</accession>
<dbReference type="GO" id="GO:0005506">
    <property type="term" value="F:iron ion binding"/>
    <property type="evidence" value="ECO:0007669"/>
    <property type="project" value="InterPro"/>
</dbReference>
<dbReference type="GO" id="GO:0020037">
    <property type="term" value="F:heme binding"/>
    <property type="evidence" value="ECO:0007669"/>
    <property type="project" value="InterPro"/>
</dbReference>
<name>A0AA38F7N8_TAXCH</name>
<evidence type="ECO:0000256" key="2">
    <source>
        <dbReference type="ARBA" id="ARBA00022723"/>
    </source>
</evidence>